<accession>A0AAD9J293</accession>
<name>A0AAD9J293_9ANNE</name>
<dbReference type="InterPro" id="IPR016187">
    <property type="entry name" value="CTDL_fold"/>
</dbReference>
<evidence type="ECO:0000256" key="1">
    <source>
        <dbReference type="SAM" id="MobiDB-lite"/>
    </source>
</evidence>
<feature type="compositionally biased region" description="Low complexity" evidence="1">
    <location>
        <begin position="73"/>
        <end position="88"/>
    </location>
</feature>
<evidence type="ECO:0008006" key="5">
    <source>
        <dbReference type="Google" id="ProtNLM"/>
    </source>
</evidence>
<feature type="chain" id="PRO_5042050372" description="C-type lectin domain-containing protein" evidence="2">
    <location>
        <begin position="22"/>
        <end position="236"/>
    </location>
</feature>
<sequence>MENVDYLGLFYLLLAVNAIQCTRQYRHIAANNQCSLYHNGCQYDFVLRATNCQGAEGARNRWTRELPILQQPYQHQQQQQSQQQQQQQEAATDREEVNEVEVIPLKKLDQLERRLSKMMEGLSVRSLRHIRQIKADLRQMTGTIDLLRMKTARKGEPVECPPEFIGIGTWPSCYRFSTFNATWHQAREYCAAFGANLVSMDTLKEAYILDYLIKSNPGKCRDSSRIVVVVDSGMAD</sequence>
<feature type="region of interest" description="Disordered" evidence="1">
    <location>
        <begin position="73"/>
        <end position="97"/>
    </location>
</feature>
<protein>
    <recommendedName>
        <fullName evidence="5">C-type lectin domain-containing protein</fullName>
    </recommendedName>
</protein>
<evidence type="ECO:0000313" key="3">
    <source>
        <dbReference type="EMBL" id="KAK2144320.1"/>
    </source>
</evidence>
<dbReference type="InterPro" id="IPR016186">
    <property type="entry name" value="C-type_lectin-like/link_sf"/>
</dbReference>
<dbReference type="AlphaFoldDB" id="A0AAD9J293"/>
<reference evidence="3" key="1">
    <citation type="journal article" date="2023" name="Mol. Biol. Evol.">
        <title>Third-Generation Sequencing Reveals the Adaptive Role of the Epigenome in Three Deep-Sea Polychaetes.</title>
        <authorList>
            <person name="Perez M."/>
            <person name="Aroh O."/>
            <person name="Sun Y."/>
            <person name="Lan Y."/>
            <person name="Juniper S.K."/>
            <person name="Young C.R."/>
            <person name="Angers B."/>
            <person name="Qian P.Y."/>
        </authorList>
    </citation>
    <scope>NUCLEOTIDE SEQUENCE</scope>
    <source>
        <strain evidence="3">P08H-3</strain>
    </source>
</reference>
<comment type="caution">
    <text evidence="3">The sequence shown here is derived from an EMBL/GenBank/DDBJ whole genome shotgun (WGS) entry which is preliminary data.</text>
</comment>
<gene>
    <name evidence="3" type="ORF">LSH36_768g01012</name>
</gene>
<keyword evidence="2" id="KW-0732">Signal</keyword>
<dbReference type="Proteomes" id="UP001208570">
    <property type="component" value="Unassembled WGS sequence"/>
</dbReference>
<keyword evidence="4" id="KW-1185">Reference proteome</keyword>
<evidence type="ECO:0000313" key="4">
    <source>
        <dbReference type="Proteomes" id="UP001208570"/>
    </source>
</evidence>
<proteinExistence type="predicted"/>
<feature type="signal peptide" evidence="2">
    <location>
        <begin position="1"/>
        <end position="21"/>
    </location>
</feature>
<evidence type="ECO:0000256" key="2">
    <source>
        <dbReference type="SAM" id="SignalP"/>
    </source>
</evidence>
<organism evidence="3 4">
    <name type="scientific">Paralvinella palmiformis</name>
    <dbReference type="NCBI Taxonomy" id="53620"/>
    <lineage>
        <taxon>Eukaryota</taxon>
        <taxon>Metazoa</taxon>
        <taxon>Spiralia</taxon>
        <taxon>Lophotrochozoa</taxon>
        <taxon>Annelida</taxon>
        <taxon>Polychaeta</taxon>
        <taxon>Sedentaria</taxon>
        <taxon>Canalipalpata</taxon>
        <taxon>Terebellida</taxon>
        <taxon>Terebelliformia</taxon>
        <taxon>Alvinellidae</taxon>
        <taxon>Paralvinella</taxon>
    </lineage>
</organism>
<dbReference type="SUPFAM" id="SSF56436">
    <property type="entry name" value="C-type lectin-like"/>
    <property type="match status" value="1"/>
</dbReference>
<dbReference type="CDD" id="cd00037">
    <property type="entry name" value="CLECT"/>
    <property type="match status" value="1"/>
</dbReference>
<dbReference type="EMBL" id="JAODUP010000768">
    <property type="protein sequence ID" value="KAK2144320.1"/>
    <property type="molecule type" value="Genomic_DNA"/>
</dbReference>
<dbReference type="Gene3D" id="3.10.100.10">
    <property type="entry name" value="Mannose-Binding Protein A, subunit A"/>
    <property type="match status" value="1"/>
</dbReference>